<protein>
    <submittedName>
        <fullName evidence="2">Uncharacterized protein</fullName>
    </submittedName>
</protein>
<proteinExistence type="predicted"/>
<reference evidence="3" key="1">
    <citation type="submission" date="2020-05" db="EMBL/GenBank/DDBJ databases">
        <title>Frigoriglobus tundricola gen. nov., sp. nov., a psychrotolerant cellulolytic planctomycete of the family Gemmataceae with two divergent copies of 16S rRNA gene.</title>
        <authorList>
            <person name="Kulichevskaya I.S."/>
            <person name="Ivanova A.A."/>
            <person name="Naumoff D.G."/>
            <person name="Beletsky A.V."/>
            <person name="Rijpstra W.I.C."/>
            <person name="Sinninghe Damste J.S."/>
            <person name="Mardanov A.V."/>
            <person name="Ravin N.V."/>
            <person name="Dedysh S.N."/>
        </authorList>
    </citation>
    <scope>NUCLEOTIDE SEQUENCE [LARGE SCALE GENOMIC DNA]</scope>
    <source>
        <strain evidence="3">PL17</strain>
    </source>
</reference>
<organism evidence="2 3">
    <name type="scientific">Frigoriglobus tundricola</name>
    <dbReference type="NCBI Taxonomy" id="2774151"/>
    <lineage>
        <taxon>Bacteria</taxon>
        <taxon>Pseudomonadati</taxon>
        <taxon>Planctomycetota</taxon>
        <taxon>Planctomycetia</taxon>
        <taxon>Gemmatales</taxon>
        <taxon>Gemmataceae</taxon>
        <taxon>Frigoriglobus</taxon>
    </lineage>
</organism>
<dbReference type="KEGG" id="ftj:FTUN_6855"/>
<accession>A0A6M5Z1B0</accession>
<evidence type="ECO:0000313" key="3">
    <source>
        <dbReference type="Proteomes" id="UP000503447"/>
    </source>
</evidence>
<dbReference type="Proteomes" id="UP000503447">
    <property type="component" value="Chromosome"/>
</dbReference>
<dbReference type="AlphaFoldDB" id="A0A6M5Z1B0"/>
<name>A0A6M5Z1B0_9BACT</name>
<gene>
    <name evidence="2" type="ORF">FTUN_6855</name>
</gene>
<feature type="region of interest" description="Disordered" evidence="1">
    <location>
        <begin position="1"/>
        <end position="26"/>
    </location>
</feature>
<evidence type="ECO:0000256" key="1">
    <source>
        <dbReference type="SAM" id="MobiDB-lite"/>
    </source>
</evidence>
<keyword evidence="3" id="KW-1185">Reference proteome</keyword>
<dbReference type="EMBL" id="CP053452">
    <property type="protein sequence ID" value="QJW99253.1"/>
    <property type="molecule type" value="Genomic_DNA"/>
</dbReference>
<evidence type="ECO:0000313" key="2">
    <source>
        <dbReference type="EMBL" id="QJW99253.1"/>
    </source>
</evidence>
<sequence length="45" mass="5313">MRTLYPPVGFMEEHQNPVRPAKQLNDRKLRRADAVPHARERFRGA</sequence>